<accession>E9I6Y1</accession>
<proteinExistence type="predicted"/>
<organism evidence="1 2">
    <name type="scientific">Daphnia pulex</name>
    <name type="common">Water flea</name>
    <dbReference type="NCBI Taxonomy" id="6669"/>
    <lineage>
        <taxon>Eukaryota</taxon>
        <taxon>Metazoa</taxon>
        <taxon>Ecdysozoa</taxon>
        <taxon>Arthropoda</taxon>
        <taxon>Crustacea</taxon>
        <taxon>Branchiopoda</taxon>
        <taxon>Diplostraca</taxon>
        <taxon>Cladocera</taxon>
        <taxon>Anomopoda</taxon>
        <taxon>Daphniidae</taxon>
        <taxon>Daphnia</taxon>
    </lineage>
</organism>
<protein>
    <submittedName>
        <fullName evidence="1">Uncharacterized protein</fullName>
    </submittedName>
</protein>
<reference evidence="1 2" key="1">
    <citation type="journal article" date="2011" name="Science">
        <title>The ecoresponsive genome of Daphnia pulex.</title>
        <authorList>
            <person name="Colbourne J.K."/>
            <person name="Pfrender M.E."/>
            <person name="Gilbert D."/>
            <person name="Thomas W.K."/>
            <person name="Tucker A."/>
            <person name="Oakley T.H."/>
            <person name="Tokishita S."/>
            <person name="Aerts A."/>
            <person name="Arnold G.J."/>
            <person name="Basu M.K."/>
            <person name="Bauer D.J."/>
            <person name="Caceres C.E."/>
            <person name="Carmel L."/>
            <person name="Casola C."/>
            <person name="Choi J.H."/>
            <person name="Detter J.C."/>
            <person name="Dong Q."/>
            <person name="Dusheyko S."/>
            <person name="Eads B.D."/>
            <person name="Frohlich T."/>
            <person name="Geiler-Samerotte K.A."/>
            <person name="Gerlach D."/>
            <person name="Hatcher P."/>
            <person name="Jogdeo S."/>
            <person name="Krijgsveld J."/>
            <person name="Kriventseva E.V."/>
            <person name="Kultz D."/>
            <person name="Laforsch C."/>
            <person name="Lindquist E."/>
            <person name="Lopez J."/>
            <person name="Manak J.R."/>
            <person name="Muller J."/>
            <person name="Pangilinan J."/>
            <person name="Patwardhan R.P."/>
            <person name="Pitluck S."/>
            <person name="Pritham E.J."/>
            <person name="Rechtsteiner A."/>
            <person name="Rho M."/>
            <person name="Rogozin I.B."/>
            <person name="Sakarya O."/>
            <person name="Salamov A."/>
            <person name="Schaack S."/>
            <person name="Shapiro H."/>
            <person name="Shiga Y."/>
            <person name="Skalitzky C."/>
            <person name="Smith Z."/>
            <person name="Souvorov A."/>
            <person name="Sung W."/>
            <person name="Tang Z."/>
            <person name="Tsuchiya D."/>
            <person name="Tu H."/>
            <person name="Vos H."/>
            <person name="Wang M."/>
            <person name="Wolf Y.I."/>
            <person name="Yamagata H."/>
            <person name="Yamada T."/>
            <person name="Ye Y."/>
            <person name="Shaw J.R."/>
            <person name="Andrews J."/>
            <person name="Crease T.J."/>
            <person name="Tang H."/>
            <person name="Lucas S.M."/>
            <person name="Robertson H.M."/>
            <person name="Bork P."/>
            <person name="Koonin E.V."/>
            <person name="Zdobnov E.M."/>
            <person name="Grigoriev I.V."/>
            <person name="Lynch M."/>
            <person name="Boore J.L."/>
        </authorList>
    </citation>
    <scope>NUCLEOTIDE SEQUENCE [LARGE SCALE GENOMIC DNA]</scope>
</reference>
<dbReference type="HOGENOM" id="CLU_2135952_0_0_1"/>
<gene>
    <name evidence="1" type="ORF">DAPPUDRAFT_344443</name>
</gene>
<dbReference type="InParanoid" id="E9I6Y1"/>
<dbReference type="EMBL" id="GL736781">
    <property type="protein sequence ID" value="EFX60249.1"/>
    <property type="molecule type" value="Genomic_DNA"/>
</dbReference>
<evidence type="ECO:0000313" key="2">
    <source>
        <dbReference type="Proteomes" id="UP000000305"/>
    </source>
</evidence>
<dbReference type="KEGG" id="dpx:DAPPUDRAFT_344443"/>
<dbReference type="Proteomes" id="UP000000305">
    <property type="component" value="Unassembled WGS sequence"/>
</dbReference>
<evidence type="ECO:0000313" key="1">
    <source>
        <dbReference type="EMBL" id="EFX60249.1"/>
    </source>
</evidence>
<sequence>MQIAKLSQLPREWNPGVEIKFTDLVTLVLQDFKDYDQLKSECGGIQTLLRNYIFVVQNKCVRFRAPKELSVEEWRNQQKHTKATKISRLDTIGRLSLGNLTVSLPHWQPSLHP</sequence>
<dbReference type="AlphaFoldDB" id="E9I6Y1"/>
<keyword evidence="2" id="KW-1185">Reference proteome</keyword>
<dbReference type="OrthoDB" id="10047021at2759"/>
<name>E9I6Y1_DAPPU</name>